<evidence type="ECO:0000259" key="4">
    <source>
        <dbReference type="PROSITE" id="PS50878"/>
    </source>
</evidence>
<dbReference type="InterPro" id="IPR043502">
    <property type="entry name" value="DNA/RNA_pol_sf"/>
</dbReference>
<dbReference type="Pfam" id="PF17919">
    <property type="entry name" value="RT_RNaseH_2"/>
    <property type="match status" value="1"/>
</dbReference>
<keyword evidence="3" id="KW-0511">Multifunctional enzyme</keyword>
<evidence type="ECO:0000256" key="2">
    <source>
        <dbReference type="ARBA" id="ARBA00012180"/>
    </source>
</evidence>
<accession>A0AAV6GNJ3</accession>
<dbReference type="PANTHER" id="PTHR37984">
    <property type="entry name" value="PROTEIN CBG26694"/>
    <property type="match status" value="1"/>
</dbReference>
<evidence type="ECO:0000256" key="1">
    <source>
        <dbReference type="ARBA" id="ARBA00010879"/>
    </source>
</evidence>
<dbReference type="Proteomes" id="UP000823561">
    <property type="component" value="Chromosome 8"/>
</dbReference>
<proteinExistence type="inferred from homology"/>
<dbReference type="PROSITE" id="PS50878">
    <property type="entry name" value="RT_POL"/>
    <property type="match status" value="1"/>
</dbReference>
<comment type="similarity">
    <text evidence="1">Belongs to the beta type-B retroviral polymerase family. HERV class-II K(HML-2) pol subfamily.</text>
</comment>
<evidence type="ECO:0000256" key="3">
    <source>
        <dbReference type="ARBA" id="ARBA00023268"/>
    </source>
</evidence>
<dbReference type="EMBL" id="JADWDJ010000008">
    <property type="protein sequence ID" value="KAG5276768.1"/>
    <property type="molecule type" value="Genomic_DNA"/>
</dbReference>
<keyword evidence="6" id="KW-1185">Reference proteome</keyword>
<dbReference type="PANTHER" id="PTHR37984:SF5">
    <property type="entry name" value="PROTEIN NYNRIN-LIKE"/>
    <property type="match status" value="1"/>
</dbReference>
<protein>
    <recommendedName>
        <fullName evidence="2">ribonuclease H</fullName>
        <ecNumber evidence="2">3.1.26.4</ecNumber>
    </recommendedName>
</protein>
<dbReference type="Gene3D" id="3.10.20.370">
    <property type="match status" value="1"/>
</dbReference>
<comment type="caution">
    <text evidence="5">The sequence shown here is derived from an EMBL/GenBank/DDBJ whole genome shotgun (WGS) entry which is preliminary data.</text>
</comment>
<evidence type="ECO:0000313" key="6">
    <source>
        <dbReference type="Proteomes" id="UP000823561"/>
    </source>
</evidence>
<dbReference type="GO" id="GO:0004523">
    <property type="term" value="F:RNA-DNA hybrid ribonuclease activity"/>
    <property type="evidence" value="ECO:0007669"/>
    <property type="project" value="UniProtKB-EC"/>
</dbReference>
<dbReference type="SUPFAM" id="SSF56672">
    <property type="entry name" value="DNA/RNA polymerases"/>
    <property type="match status" value="1"/>
</dbReference>
<sequence length="365" mass="40240">MEDMLALGVIERSTSEWSNPVVLVPKKDGTLRFCIDFQRVNAQSKFDAYPMPRLEDLIERQGKATYITTLDLCKGYWQVPLTEETKPYIAFRTPQGLYHFTVMPDGLQGAPATFQRLMDIVLSGTELFAAAYLDDIVVYSATWGEHLQHLEEVLNKIKQAGLTIHPRKCAIAQEEVRYLGHVLGRGVIRPPQDKVEAVQNCQRPRTKKAVRSFLGLDGNPQGQWGEEQERAFVDLKGALCKGPVLQSPDFTKPFTVHTDASGVGIGAVLLQGEGDQRPVAFISRKLFPCETRYAAVELECLAVKFALGGLYQDPDPAGVAVYLSLNAPPNCSHNSGTGDDGCLVFYRARGLKTSGEGIRLLVLSA</sequence>
<organism evidence="5 6">
    <name type="scientific">Alosa alosa</name>
    <name type="common">allis shad</name>
    <dbReference type="NCBI Taxonomy" id="278164"/>
    <lineage>
        <taxon>Eukaryota</taxon>
        <taxon>Metazoa</taxon>
        <taxon>Chordata</taxon>
        <taxon>Craniata</taxon>
        <taxon>Vertebrata</taxon>
        <taxon>Euteleostomi</taxon>
        <taxon>Actinopterygii</taxon>
        <taxon>Neopterygii</taxon>
        <taxon>Teleostei</taxon>
        <taxon>Clupei</taxon>
        <taxon>Clupeiformes</taxon>
        <taxon>Clupeoidei</taxon>
        <taxon>Clupeidae</taxon>
        <taxon>Alosa</taxon>
    </lineage>
</organism>
<dbReference type="InterPro" id="IPR041577">
    <property type="entry name" value="RT_RNaseH_2"/>
</dbReference>
<dbReference type="EC" id="3.1.26.4" evidence="2"/>
<dbReference type="Pfam" id="PF00078">
    <property type="entry name" value="RVT_1"/>
    <property type="match status" value="1"/>
</dbReference>
<dbReference type="AlphaFoldDB" id="A0AAV6GNJ3"/>
<dbReference type="InterPro" id="IPR050951">
    <property type="entry name" value="Retrovirus_Pol_polyprotein"/>
</dbReference>
<reference evidence="5" key="1">
    <citation type="submission" date="2020-10" db="EMBL/GenBank/DDBJ databases">
        <title>Chromosome-scale genome assembly of the Allis shad, Alosa alosa.</title>
        <authorList>
            <person name="Margot Z."/>
            <person name="Christophe K."/>
            <person name="Cabau C."/>
            <person name="Louis A."/>
            <person name="Berthelot C."/>
            <person name="Parey E."/>
            <person name="Roest Crollius H."/>
            <person name="Montfort J."/>
            <person name="Robinson-Rechavi M."/>
            <person name="Bucao C."/>
            <person name="Bouchez O."/>
            <person name="Gislard M."/>
            <person name="Lluch J."/>
            <person name="Milhes M."/>
            <person name="Lampietro C."/>
            <person name="Lopez Roques C."/>
            <person name="Donnadieu C."/>
            <person name="Braasch I."/>
            <person name="Desvignes T."/>
            <person name="Postlethwait J."/>
            <person name="Bobe J."/>
            <person name="Guiguen Y."/>
        </authorList>
    </citation>
    <scope>NUCLEOTIDE SEQUENCE</scope>
    <source>
        <strain evidence="5">M-15738</strain>
        <tissue evidence="5">Blood</tissue>
    </source>
</reference>
<dbReference type="InterPro" id="IPR000477">
    <property type="entry name" value="RT_dom"/>
</dbReference>
<dbReference type="InterPro" id="IPR043128">
    <property type="entry name" value="Rev_trsase/Diguanyl_cyclase"/>
</dbReference>
<dbReference type="Gene3D" id="3.30.70.270">
    <property type="match status" value="1"/>
</dbReference>
<feature type="domain" description="Reverse transcriptase" evidence="4">
    <location>
        <begin position="5"/>
        <end position="183"/>
    </location>
</feature>
<dbReference type="Gene3D" id="3.10.10.10">
    <property type="entry name" value="HIV Type 1 Reverse Transcriptase, subunit A, domain 1"/>
    <property type="match status" value="1"/>
</dbReference>
<name>A0AAV6GNJ3_9TELE</name>
<dbReference type="CDD" id="cd01647">
    <property type="entry name" value="RT_LTR"/>
    <property type="match status" value="1"/>
</dbReference>
<evidence type="ECO:0000313" key="5">
    <source>
        <dbReference type="EMBL" id="KAG5276768.1"/>
    </source>
</evidence>
<gene>
    <name evidence="5" type="ORF">AALO_G00109520</name>
</gene>